<dbReference type="EMBL" id="MIJD01000028">
    <property type="protein sequence ID" value="OPE55543.1"/>
    <property type="molecule type" value="Genomic_DNA"/>
</dbReference>
<comment type="caution">
    <text evidence="5">The sequence shown here is derived from an EMBL/GenBank/DDBJ whole genome shotgun (WGS) entry which is preliminary data.</text>
</comment>
<reference evidence="5 7" key="1">
    <citation type="submission" date="2016-09" db="EMBL/GenBank/DDBJ databases">
        <title>genome sequences of unsequenced Mycobacteria.</title>
        <authorList>
            <person name="Greninger A.L."/>
            <person name="Jerome K.R."/>
            <person name="Mcnair B."/>
            <person name="Wallis C."/>
            <person name="Fang F."/>
        </authorList>
    </citation>
    <scope>NUCLEOTIDE SEQUENCE [LARGE SCALE GENOMIC DNA]</scope>
    <source>
        <strain evidence="5 7">BM1</strain>
    </source>
</reference>
<dbReference type="Proteomes" id="UP000191039">
    <property type="component" value="Unassembled WGS sequence"/>
</dbReference>
<dbReference type="Pfam" id="PF00135">
    <property type="entry name" value="COesterase"/>
    <property type="match status" value="1"/>
</dbReference>
<gene>
    <name evidence="5" type="ORF">BV510_04695</name>
    <name evidence="6" type="ORF">CRI78_17030</name>
</gene>
<keyword evidence="2 3" id="KW-0378">Hydrolase</keyword>
<dbReference type="PROSITE" id="PS00122">
    <property type="entry name" value="CARBOXYLESTERASE_B_1"/>
    <property type="match status" value="1"/>
</dbReference>
<evidence type="ECO:0000256" key="3">
    <source>
        <dbReference type="RuleBase" id="RU361235"/>
    </source>
</evidence>
<dbReference type="EC" id="3.1.1.-" evidence="3"/>
<evidence type="ECO:0000256" key="1">
    <source>
        <dbReference type="ARBA" id="ARBA00005964"/>
    </source>
</evidence>
<feature type="domain" description="Carboxylesterase type B" evidence="4">
    <location>
        <begin position="24"/>
        <end position="511"/>
    </location>
</feature>
<proteinExistence type="inferred from homology"/>
<dbReference type="InterPro" id="IPR019826">
    <property type="entry name" value="Carboxylesterase_B_AS"/>
</dbReference>
<evidence type="ECO:0000313" key="6">
    <source>
        <dbReference type="EMBL" id="PEG53368.1"/>
    </source>
</evidence>
<dbReference type="InterPro" id="IPR029058">
    <property type="entry name" value="AB_hydrolase_fold"/>
</dbReference>
<dbReference type="Gene3D" id="3.40.50.1820">
    <property type="entry name" value="alpha/beta hydrolase"/>
    <property type="match status" value="1"/>
</dbReference>
<name>A0A1Q4HFJ3_9MYCO</name>
<dbReference type="PANTHER" id="PTHR43918">
    <property type="entry name" value="ACETYLCHOLINESTERASE"/>
    <property type="match status" value="1"/>
</dbReference>
<dbReference type="PROSITE" id="PS00941">
    <property type="entry name" value="CARBOXYLESTERASE_B_2"/>
    <property type="match status" value="1"/>
</dbReference>
<evidence type="ECO:0000256" key="2">
    <source>
        <dbReference type="ARBA" id="ARBA00022801"/>
    </source>
</evidence>
<dbReference type="InterPro" id="IPR050654">
    <property type="entry name" value="AChE-related_enzymes"/>
</dbReference>
<reference evidence="6 8" key="2">
    <citation type="submission" date="2017-10" db="EMBL/GenBank/DDBJ databases">
        <title>The new phylogeny of genus Mycobacterium.</title>
        <authorList>
            <person name="Tortoli E."/>
            <person name="Trovato A."/>
            <person name="Cirillo D.M."/>
        </authorList>
    </citation>
    <scope>NUCLEOTIDE SEQUENCE [LARGE SCALE GENOMIC DNA]</scope>
    <source>
        <strain evidence="6 8">IP141170001</strain>
    </source>
</reference>
<protein>
    <recommendedName>
        <fullName evidence="3">Carboxylic ester hydrolase</fullName>
        <ecNumber evidence="3">3.1.1.-</ecNumber>
    </recommendedName>
</protein>
<dbReference type="GO" id="GO:0052689">
    <property type="term" value="F:carboxylic ester hydrolase activity"/>
    <property type="evidence" value="ECO:0007669"/>
    <property type="project" value="TreeGrafter"/>
</dbReference>
<evidence type="ECO:0000313" key="8">
    <source>
        <dbReference type="Proteomes" id="UP000220340"/>
    </source>
</evidence>
<dbReference type="RefSeq" id="WP_073856537.1">
    <property type="nucleotide sequence ID" value="NZ_BAAATC010000020.1"/>
</dbReference>
<dbReference type="InterPro" id="IPR019819">
    <property type="entry name" value="Carboxylesterase_B_CS"/>
</dbReference>
<dbReference type="InterPro" id="IPR002018">
    <property type="entry name" value="CarbesteraseB"/>
</dbReference>
<evidence type="ECO:0000259" key="4">
    <source>
        <dbReference type="Pfam" id="PF00135"/>
    </source>
</evidence>
<evidence type="ECO:0000313" key="7">
    <source>
        <dbReference type="Proteomes" id="UP000191039"/>
    </source>
</evidence>
<dbReference type="OrthoDB" id="3199405at2"/>
<dbReference type="ESTHER" id="9myco-a0a1q4hfj3">
    <property type="family name" value="Carb_B_Bacteria"/>
</dbReference>
<sequence length="516" mass="55056">MVLMLVVGCGRDGADSAVSLPPDPSVVTTTLGMVQGVATLDKRHFAGIPYAAPPVGPLRWQPPQPAVPWTGVRDATKIGPHCVQDGDSEPEAGRLTDEDCLTLNVWTPPPADELRPVMVWLHGGAFVNGNGAMYDSRWFVDRGDIIVVTLNYRLGALGFLAHPALGPAGAVGNYGLADQQAALRWVRDNIAAFGGDPDKVTIAGESAGGMSVCDHLVAPDSQGLFRAAIIQSAPCQAQLALPEVERISEDYAREVGCGDPVTAAACLRALPDYKLRNPVWYHRIGEDTLSGPVYGTTVLPEDPMVALRDGRGADVPVLIGSNRDEFTLFTALQYLRQARQYAAGEYPELLADTFGPHAAAVGARYPLDRYGGSAASAYAAAVTDGVFSCVADSMAAELATVNDVYAYEFNDPNPPTPEPMRNLPFPVGASHSLELRYLFDVGGAPPLNPAQQELSNQMIDYWASFVTDGVPTAPGAPEWPAVSGAGPWMSLRPDGSRVVTDFGTQHQCEFWDEITR</sequence>
<dbReference type="PANTHER" id="PTHR43918:SF4">
    <property type="entry name" value="CARBOXYLIC ESTER HYDROLASE"/>
    <property type="match status" value="1"/>
</dbReference>
<accession>A0A1Q4HFJ3</accession>
<dbReference type="EMBL" id="PDCR01000021">
    <property type="protein sequence ID" value="PEG53368.1"/>
    <property type="molecule type" value="Genomic_DNA"/>
</dbReference>
<evidence type="ECO:0000313" key="5">
    <source>
        <dbReference type="EMBL" id="OPE55543.1"/>
    </source>
</evidence>
<dbReference type="SUPFAM" id="SSF53474">
    <property type="entry name" value="alpha/beta-Hydrolases"/>
    <property type="match status" value="1"/>
</dbReference>
<dbReference type="AlphaFoldDB" id="A0A1Q4HFJ3"/>
<organism evidence="5 7">
    <name type="scientific">Mycolicibacterium diernhoferi</name>
    <dbReference type="NCBI Taxonomy" id="1801"/>
    <lineage>
        <taxon>Bacteria</taxon>
        <taxon>Bacillati</taxon>
        <taxon>Actinomycetota</taxon>
        <taxon>Actinomycetes</taxon>
        <taxon>Mycobacteriales</taxon>
        <taxon>Mycobacteriaceae</taxon>
        <taxon>Mycolicibacterium</taxon>
    </lineage>
</organism>
<comment type="similarity">
    <text evidence="1 3">Belongs to the type-B carboxylesterase/lipase family.</text>
</comment>
<dbReference type="STRING" id="1801.BRW64_11060"/>
<dbReference type="Proteomes" id="UP000220340">
    <property type="component" value="Unassembled WGS sequence"/>
</dbReference>
<keyword evidence="8" id="KW-1185">Reference proteome</keyword>